<dbReference type="EMBL" id="JACEIK010000080">
    <property type="protein sequence ID" value="MCD7449028.1"/>
    <property type="molecule type" value="Genomic_DNA"/>
</dbReference>
<organism evidence="2 3">
    <name type="scientific">Datura stramonium</name>
    <name type="common">Jimsonweed</name>
    <name type="synonym">Common thornapple</name>
    <dbReference type="NCBI Taxonomy" id="4076"/>
    <lineage>
        <taxon>Eukaryota</taxon>
        <taxon>Viridiplantae</taxon>
        <taxon>Streptophyta</taxon>
        <taxon>Embryophyta</taxon>
        <taxon>Tracheophyta</taxon>
        <taxon>Spermatophyta</taxon>
        <taxon>Magnoliopsida</taxon>
        <taxon>eudicotyledons</taxon>
        <taxon>Gunneridae</taxon>
        <taxon>Pentapetalae</taxon>
        <taxon>asterids</taxon>
        <taxon>lamiids</taxon>
        <taxon>Solanales</taxon>
        <taxon>Solanaceae</taxon>
        <taxon>Solanoideae</taxon>
        <taxon>Datureae</taxon>
        <taxon>Datura</taxon>
    </lineage>
</organism>
<keyword evidence="3" id="KW-1185">Reference proteome</keyword>
<reference evidence="2 3" key="1">
    <citation type="journal article" date="2021" name="BMC Genomics">
        <title>Datura genome reveals duplications of psychoactive alkaloid biosynthetic genes and high mutation rate following tissue culture.</title>
        <authorList>
            <person name="Rajewski A."/>
            <person name="Carter-House D."/>
            <person name="Stajich J."/>
            <person name="Litt A."/>
        </authorList>
    </citation>
    <scope>NUCLEOTIDE SEQUENCE [LARGE SCALE GENOMIC DNA]</scope>
    <source>
        <strain evidence="2">AR-01</strain>
    </source>
</reference>
<feature type="compositionally biased region" description="Basic and acidic residues" evidence="1">
    <location>
        <begin position="81"/>
        <end position="95"/>
    </location>
</feature>
<proteinExistence type="predicted"/>
<protein>
    <submittedName>
        <fullName evidence="2">Uncharacterized protein</fullName>
    </submittedName>
</protein>
<feature type="region of interest" description="Disordered" evidence="1">
    <location>
        <begin position="1"/>
        <end position="21"/>
    </location>
</feature>
<accession>A0ABS8RQD7</accession>
<evidence type="ECO:0000256" key="1">
    <source>
        <dbReference type="SAM" id="MobiDB-lite"/>
    </source>
</evidence>
<feature type="non-terminal residue" evidence="2">
    <location>
        <position position="95"/>
    </location>
</feature>
<evidence type="ECO:0000313" key="3">
    <source>
        <dbReference type="Proteomes" id="UP000823775"/>
    </source>
</evidence>
<name>A0ABS8RQD7_DATST</name>
<comment type="caution">
    <text evidence="2">The sequence shown here is derived from an EMBL/GenBank/DDBJ whole genome shotgun (WGS) entry which is preliminary data.</text>
</comment>
<evidence type="ECO:0000313" key="2">
    <source>
        <dbReference type="EMBL" id="MCD7449028.1"/>
    </source>
</evidence>
<sequence>MRKRNDACGESPPSKRCFKKSRGKALSKKFVIVSEPSIDREQTRLLEGRSSIEREALADANDRLSELQSQFTHQSDELETSIEKGRKATEKADKA</sequence>
<gene>
    <name evidence="2" type="ORF">HAX54_048465</name>
</gene>
<dbReference type="Proteomes" id="UP000823775">
    <property type="component" value="Unassembled WGS sequence"/>
</dbReference>
<feature type="region of interest" description="Disordered" evidence="1">
    <location>
        <begin position="68"/>
        <end position="95"/>
    </location>
</feature>